<evidence type="ECO:0000313" key="5">
    <source>
        <dbReference type="EMBL" id="NDV38913.1"/>
    </source>
</evidence>
<reference evidence="5" key="1">
    <citation type="journal article" date="2020" name="J. Eukaryot. Microbiol.">
        <title>De novo Sequencing, Assembly and Annotation of the Transcriptome for the Free-Living Testate Amoeba Arcella intermedia.</title>
        <authorList>
            <person name="Ribeiro G.M."/>
            <person name="Porfirio-Sousa A.L."/>
            <person name="Maurer-Alcala X.X."/>
            <person name="Katz L.A."/>
            <person name="Lahr D.J.G."/>
        </authorList>
    </citation>
    <scope>NUCLEOTIDE SEQUENCE</scope>
</reference>
<organism evidence="5">
    <name type="scientific">Arcella intermedia</name>
    <dbReference type="NCBI Taxonomy" id="1963864"/>
    <lineage>
        <taxon>Eukaryota</taxon>
        <taxon>Amoebozoa</taxon>
        <taxon>Tubulinea</taxon>
        <taxon>Elardia</taxon>
        <taxon>Arcellinida</taxon>
        <taxon>Sphaerothecina</taxon>
        <taxon>Arcellidae</taxon>
        <taxon>Arcella</taxon>
    </lineage>
</organism>
<dbReference type="SUPFAM" id="SSF46579">
    <property type="entry name" value="Prefoldin"/>
    <property type="match status" value="1"/>
</dbReference>
<dbReference type="InterPro" id="IPR002777">
    <property type="entry name" value="PFD_beta-like"/>
</dbReference>
<proteinExistence type="inferred from homology"/>
<dbReference type="InterPro" id="IPR009053">
    <property type="entry name" value="Prefoldin"/>
</dbReference>
<dbReference type="Pfam" id="PF01920">
    <property type="entry name" value="Prefoldin_2"/>
    <property type="match status" value="1"/>
</dbReference>
<dbReference type="PANTHER" id="PTHR13303">
    <property type="entry name" value="PREFOLDIN SUBUNIT 2"/>
    <property type="match status" value="1"/>
</dbReference>
<comment type="similarity">
    <text evidence="1">Belongs to the prefoldin subunit beta family.</text>
</comment>
<feature type="region of interest" description="Disordered" evidence="4">
    <location>
        <begin position="118"/>
        <end position="140"/>
    </location>
</feature>
<evidence type="ECO:0000256" key="4">
    <source>
        <dbReference type="SAM" id="MobiDB-lite"/>
    </source>
</evidence>
<evidence type="ECO:0000256" key="2">
    <source>
        <dbReference type="ARBA" id="ARBA00023186"/>
    </source>
</evidence>
<protein>
    <recommendedName>
        <fullName evidence="6">Prefoldin subunit 2</fullName>
    </recommendedName>
</protein>
<keyword evidence="2" id="KW-0143">Chaperone</keyword>
<dbReference type="EMBL" id="GIBP01009944">
    <property type="protein sequence ID" value="NDV38913.1"/>
    <property type="molecule type" value="Transcribed_RNA"/>
</dbReference>
<dbReference type="GO" id="GO:0051082">
    <property type="term" value="F:unfolded protein binding"/>
    <property type="evidence" value="ECO:0007669"/>
    <property type="project" value="InterPro"/>
</dbReference>
<dbReference type="CDD" id="cd23163">
    <property type="entry name" value="Prefoldin_2"/>
    <property type="match status" value="1"/>
</dbReference>
<dbReference type="Gene3D" id="1.10.287.370">
    <property type="match status" value="1"/>
</dbReference>
<dbReference type="AlphaFoldDB" id="A0A6B2LPG8"/>
<evidence type="ECO:0000256" key="3">
    <source>
        <dbReference type="SAM" id="Coils"/>
    </source>
</evidence>
<keyword evidence="3" id="KW-0175">Coiled coil</keyword>
<name>A0A6B2LPG8_9EUKA</name>
<dbReference type="GO" id="GO:0016272">
    <property type="term" value="C:prefoldin complex"/>
    <property type="evidence" value="ECO:0007669"/>
    <property type="project" value="InterPro"/>
</dbReference>
<dbReference type="GO" id="GO:0006457">
    <property type="term" value="P:protein folding"/>
    <property type="evidence" value="ECO:0007669"/>
    <property type="project" value="InterPro"/>
</dbReference>
<dbReference type="InterPro" id="IPR027235">
    <property type="entry name" value="PFD2"/>
</dbReference>
<feature type="coiled-coil region" evidence="3">
    <location>
        <begin position="83"/>
        <end position="110"/>
    </location>
</feature>
<accession>A0A6B2LPG8</accession>
<evidence type="ECO:0000256" key="1">
    <source>
        <dbReference type="ARBA" id="ARBA00008045"/>
    </source>
</evidence>
<evidence type="ECO:0008006" key="6">
    <source>
        <dbReference type="Google" id="ProtNLM"/>
    </source>
</evidence>
<dbReference type="FunFam" id="1.10.287.370:FF:000002">
    <property type="entry name" value="Prefoldin subunit 2"/>
    <property type="match status" value="1"/>
</dbReference>
<sequence>MQQNPAGAGNITAKDVQALQRMQADYKAISRKIGELEMQKDEHNLVLKALSKLEPSRRCYRLVGGVLVERTVGEVSPAVNSNKENIEKSIDTLMGELKERNNQMNEFAREHGLLKSISKDEATQPQTNDQQKKPTTGVLV</sequence>